<dbReference type="PANTHER" id="PTHR33169">
    <property type="entry name" value="PADR-FAMILY TRANSCRIPTIONAL REGULATOR"/>
    <property type="match status" value="1"/>
</dbReference>
<organism evidence="3 4">
    <name type="scientific">Candidatus Choladousia intestinavium</name>
    <dbReference type="NCBI Taxonomy" id="2840727"/>
    <lineage>
        <taxon>Bacteria</taxon>
        <taxon>Bacillati</taxon>
        <taxon>Bacillota</taxon>
        <taxon>Clostridia</taxon>
        <taxon>Lachnospirales</taxon>
        <taxon>Lachnospiraceae</taxon>
        <taxon>Lachnospiraceae incertae sedis</taxon>
        <taxon>Candidatus Choladousia</taxon>
    </lineage>
</organism>
<protein>
    <submittedName>
        <fullName evidence="3">PadR family transcriptional regulator</fullName>
    </submittedName>
</protein>
<reference evidence="3" key="1">
    <citation type="submission" date="2020-10" db="EMBL/GenBank/DDBJ databases">
        <authorList>
            <person name="Gilroy R."/>
        </authorList>
    </citation>
    <scope>NUCLEOTIDE SEQUENCE</scope>
    <source>
        <strain evidence="3">ChiSjej4B22-8148</strain>
    </source>
</reference>
<dbReference type="PANTHER" id="PTHR33169:SF14">
    <property type="entry name" value="TRANSCRIPTIONAL REGULATOR RV3488"/>
    <property type="match status" value="1"/>
</dbReference>
<sequence length="130" mass="15330">MDTQRKKGMLDVCVLAVLKEGPSYGYMIMKSIGSSIGISESTLYPILKRLEQNGSLKTYRKEYNGRMRKYYQLTSSGQKRIDDFLEEWKELERMYEFVKRENEKKPWTLGQEEIQPEEKRADTEKGENSL</sequence>
<dbReference type="EMBL" id="DVGK01000093">
    <property type="protein sequence ID" value="HIR13890.1"/>
    <property type="molecule type" value="Genomic_DNA"/>
</dbReference>
<feature type="domain" description="Transcription regulator PadR N-terminal" evidence="2">
    <location>
        <begin position="14"/>
        <end position="81"/>
    </location>
</feature>
<dbReference type="Proteomes" id="UP000886757">
    <property type="component" value="Unassembled WGS sequence"/>
</dbReference>
<dbReference type="InterPro" id="IPR005149">
    <property type="entry name" value="Tscrpt_reg_PadR_N"/>
</dbReference>
<comment type="caution">
    <text evidence="3">The sequence shown here is derived from an EMBL/GenBank/DDBJ whole genome shotgun (WGS) entry which is preliminary data.</text>
</comment>
<dbReference type="SUPFAM" id="SSF46785">
    <property type="entry name" value="Winged helix' DNA-binding domain"/>
    <property type="match status" value="1"/>
</dbReference>
<evidence type="ECO:0000259" key="2">
    <source>
        <dbReference type="Pfam" id="PF03551"/>
    </source>
</evidence>
<dbReference type="InterPro" id="IPR036390">
    <property type="entry name" value="WH_DNA-bd_sf"/>
</dbReference>
<reference evidence="3" key="2">
    <citation type="journal article" date="2021" name="PeerJ">
        <title>Extensive microbial diversity within the chicken gut microbiome revealed by metagenomics and culture.</title>
        <authorList>
            <person name="Gilroy R."/>
            <person name="Ravi A."/>
            <person name="Getino M."/>
            <person name="Pursley I."/>
            <person name="Horton D.L."/>
            <person name="Alikhan N.F."/>
            <person name="Baker D."/>
            <person name="Gharbi K."/>
            <person name="Hall N."/>
            <person name="Watson M."/>
            <person name="Adriaenssens E.M."/>
            <person name="Foster-Nyarko E."/>
            <person name="Jarju S."/>
            <person name="Secka A."/>
            <person name="Antonio M."/>
            <person name="Oren A."/>
            <person name="Chaudhuri R.R."/>
            <person name="La Ragione R."/>
            <person name="Hildebrand F."/>
            <person name="Pallen M.J."/>
        </authorList>
    </citation>
    <scope>NUCLEOTIDE SEQUENCE</scope>
    <source>
        <strain evidence="3">ChiSjej4B22-8148</strain>
    </source>
</reference>
<accession>A0A9D1D922</accession>
<feature type="region of interest" description="Disordered" evidence="1">
    <location>
        <begin position="107"/>
        <end position="130"/>
    </location>
</feature>
<evidence type="ECO:0000256" key="1">
    <source>
        <dbReference type="SAM" id="MobiDB-lite"/>
    </source>
</evidence>
<dbReference type="AlphaFoldDB" id="A0A9D1D922"/>
<evidence type="ECO:0000313" key="4">
    <source>
        <dbReference type="Proteomes" id="UP000886757"/>
    </source>
</evidence>
<evidence type="ECO:0000313" key="3">
    <source>
        <dbReference type="EMBL" id="HIR13890.1"/>
    </source>
</evidence>
<gene>
    <name evidence="3" type="ORF">IAB31_08215</name>
</gene>
<dbReference type="Pfam" id="PF03551">
    <property type="entry name" value="PadR"/>
    <property type="match status" value="1"/>
</dbReference>
<dbReference type="InterPro" id="IPR036388">
    <property type="entry name" value="WH-like_DNA-bd_sf"/>
</dbReference>
<feature type="compositionally biased region" description="Basic and acidic residues" evidence="1">
    <location>
        <begin position="116"/>
        <end position="130"/>
    </location>
</feature>
<dbReference type="InterPro" id="IPR052509">
    <property type="entry name" value="Metal_resp_DNA-bind_regulator"/>
</dbReference>
<name>A0A9D1D922_9FIRM</name>
<proteinExistence type="predicted"/>
<dbReference type="Gene3D" id="1.10.10.10">
    <property type="entry name" value="Winged helix-like DNA-binding domain superfamily/Winged helix DNA-binding domain"/>
    <property type="match status" value="1"/>
</dbReference>